<dbReference type="PROSITE" id="PS51186">
    <property type="entry name" value="GNAT"/>
    <property type="match status" value="1"/>
</dbReference>
<comment type="caution">
    <text evidence="2">The sequence shown here is derived from an EMBL/GenBank/DDBJ whole genome shotgun (WGS) entry which is preliminary data.</text>
</comment>
<evidence type="ECO:0000313" key="2">
    <source>
        <dbReference type="EMBL" id="PWI26645.1"/>
    </source>
</evidence>
<sequence>MLFGKNYVKRYFYFHKKTIIIERNIKKGGVIVKIRQAIIEDAFGIAQVHIASWKSTYRGIIADEILNELRLEQRISQWQQHIENPYKTIIVLENNNGIIGFADGQKVEDDVYMHYEADMTCLYLYAEQQRQGYGRQLVGELFEKFKQQGMTSCIVKVLTGNSSHLFYEKLGAKKIDSFHATEYGEGNTIDVYAWDKI</sequence>
<gene>
    <name evidence="2" type="ORF">DEX24_02465</name>
</gene>
<organism evidence="2 3">
    <name type="scientific">Kurthia sibirica</name>
    <dbReference type="NCBI Taxonomy" id="202750"/>
    <lineage>
        <taxon>Bacteria</taxon>
        <taxon>Bacillati</taxon>
        <taxon>Bacillota</taxon>
        <taxon>Bacilli</taxon>
        <taxon>Bacillales</taxon>
        <taxon>Caryophanaceae</taxon>
        <taxon>Kurthia</taxon>
    </lineage>
</organism>
<dbReference type="InterPro" id="IPR016181">
    <property type="entry name" value="Acyl_CoA_acyltransferase"/>
</dbReference>
<proteinExistence type="predicted"/>
<dbReference type="Pfam" id="PF00583">
    <property type="entry name" value="Acetyltransf_1"/>
    <property type="match status" value="1"/>
</dbReference>
<evidence type="ECO:0000259" key="1">
    <source>
        <dbReference type="PROSITE" id="PS51186"/>
    </source>
</evidence>
<dbReference type="Proteomes" id="UP000245938">
    <property type="component" value="Unassembled WGS sequence"/>
</dbReference>
<keyword evidence="2" id="KW-0808">Transferase</keyword>
<keyword evidence="3" id="KW-1185">Reference proteome</keyword>
<dbReference type="OrthoDB" id="5292888at2"/>
<reference evidence="2 3" key="1">
    <citation type="submission" date="2018-05" db="EMBL/GenBank/DDBJ databases">
        <title>Kurthia sibirica genome sequence.</title>
        <authorList>
            <person name="Maclea K.S."/>
            <person name="Goen A.E."/>
        </authorList>
    </citation>
    <scope>NUCLEOTIDE SEQUENCE [LARGE SCALE GENOMIC DNA]</scope>
    <source>
        <strain evidence="2 3">ATCC 49154</strain>
    </source>
</reference>
<dbReference type="Gene3D" id="3.40.630.30">
    <property type="match status" value="1"/>
</dbReference>
<accession>A0A2U3AQB3</accession>
<protein>
    <submittedName>
        <fullName evidence="2">GNAT family N-acetyltransferase</fullName>
    </submittedName>
</protein>
<dbReference type="AlphaFoldDB" id="A0A2U3AQB3"/>
<evidence type="ECO:0000313" key="3">
    <source>
        <dbReference type="Proteomes" id="UP000245938"/>
    </source>
</evidence>
<dbReference type="EMBL" id="QFVR01000002">
    <property type="protein sequence ID" value="PWI26645.1"/>
    <property type="molecule type" value="Genomic_DNA"/>
</dbReference>
<name>A0A2U3AQB3_9BACL</name>
<dbReference type="InterPro" id="IPR000182">
    <property type="entry name" value="GNAT_dom"/>
</dbReference>
<dbReference type="CDD" id="cd04301">
    <property type="entry name" value="NAT_SF"/>
    <property type="match status" value="1"/>
</dbReference>
<dbReference type="GO" id="GO:0016747">
    <property type="term" value="F:acyltransferase activity, transferring groups other than amino-acyl groups"/>
    <property type="evidence" value="ECO:0007669"/>
    <property type="project" value="InterPro"/>
</dbReference>
<dbReference type="SUPFAM" id="SSF55729">
    <property type="entry name" value="Acyl-CoA N-acyltransferases (Nat)"/>
    <property type="match status" value="1"/>
</dbReference>
<feature type="domain" description="N-acetyltransferase" evidence="1">
    <location>
        <begin position="32"/>
        <end position="197"/>
    </location>
</feature>